<dbReference type="STRING" id="1507870.A0A1V8SHZ4"/>
<gene>
    <name evidence="13" type="ORF">B0A48_15443</name>
</gene>
<proteinExistence type="inferred from homology"/>
<evidence type="ECO:0000256" key="5">
    <source>
        <dbReference type="ARBA" id="ARBA00022824"/>
    </source>
</evidence>
<feature type="domain" description="Serine hydrolase" evidence="12">
    <location>
        <begin position="11"/>
        <end position="217"/>
    </location>
</feature>
<comment type="caution">
    <text evidence="13">The sequence shown here is derived from an EMBL/GenBank/DDBJ whole genome shotgun (WGS) entry which is preliminary data.</text>
</comment>
<dbReference type="AlphaFoldDB" id="A0A1V8SHZ4"/>
<keyword evidence="9 11" id="KW-0472">Membrane</keyword>
<dbReference type="InterPro" id="IPR000133">
    <property type="entry name" value="ER_ret_rcpt"/>
</dbReference>
<dbReference type="Pfam" id="PF00810">
    <property type="entry name" value="ER_lumen_recept"/>
    <property type="match status" value="1"/>
</dbReference>
<evidence type="ECO:0000256" key="4">
    <source>
        <dbReference type="ARBA" id="ARBA00022692"/>
    </source>
</evidence>
<dbReference type="OrthoDB" id="414698at2759"/>
<keyword evidence="7 11" id="KW-0653">Protein transport</keyword>
<comment type="caution">
    <text evidence="11">Lacks conserved residue(s) required for the propagation of feature annotation.</text>
</comment>
<evidence type="ECO:0000256" key="8">
    <source>
        <dbReference type="ARBA" id="ARBA00022989"/>
    </source>
</evidence>
<dbReference type="GO" id="GO:0006621">
    <property type="term" value="P:protein retention in ER lumen"/>
    <property type="evidence" value="ECO:0007669"/>
    <property type="project" value="InterPro"/>
</dbReference>
<evidence type="ECO:0000256" key="9">
    <source>
        <dbReference type="ARBA" id="ARBA00023136"/>
    </source>
</evidence>
<dbReference type="PANTHER" id="PTHR10585">
    <property type="entry name" value="ER LUMEN PROTEIN RETAINING RECEPTOR"/>
    <property type="match status" value="1"/>
</dbReference>
<sequence length="421" mass="46983">MAPSATLKPTPKKALLCLHGAGSSGPIFKIQLARIRLALKHDFDFVFATAPNPSIAGPGMQLFAGAGPFYRWFSPDTGAGETGISSLHASVRSAVEVWEAGKKDPEAEIVGVVGFSQGAVAATLLMWQQQGGEIPWLPKLQFGVFICSDLTEEVTRWLDDEAVKRGEEKAVLRQPTLHLHGLKDPYLAKGRRMMAGHYDEASMIKIEFDGGHHCPNTPLDSGKAIAGIRQSASGISFKSQFAYLLVYVTRYLDLLWTNPFASGLGLYNTVFKILFISAQVYIVYLMLNDYKPTHDPNADTFKVEYLLAGAAVMGLVLPPEYKFTEMLWAFSLWLESVAILPQLFMLQRTGSAETITTHYIFALGAYRALYIPNWIWRYFMEKGHFEPIPVIAGIIQTVLYTDFFYIYWSKVMQGQRFNLPV</sequence>
<keyword evidence="4 11" id="KW-0812">Transmembrane</keyword>
<evidence type="ECO:0000313" key="14">
    <source>
        <dbReference type="Proteomes" id="UP000192596"/>
    </source>
</evidence>
<evidence type="ECO:0000256" key="3">
    <source>
        <dbReference type="ARBA" id="ARBA00022448"/>
    </source>
</evidence>
<comment type="subcellular location">
    <subcellularLocation>
        <location evidence="1 11">Endoplasmic reticulum membrane</location>
        <topology evidence="1 11">Multi-pass membrane protein</topology>
    </subcellularLocation>
</comment>
<name>A0A1V8SHZ4_9PEZI</name>
<feature type="transmembrane region" description="Helical" evidence="11">
    <location>
        <begin position="327"/>
        <end position="346"/>
    </location>
</feature>
<dbReference type="GO" id="GO:0005789">
    <property type="term" value="C:endoplasmic reticulum membrane"/>
    <property type="evidence" value="ECO:0007669"/>
    <property type="project" value="UniProtKB-SubCell"/>
</dbReference>
<feature type="transmembrane region" description="Helical" evidence="11">
    <location>
        <begin position="388"/>
        <end position="408"/>
    </location>
</feature>
<reference evidence="14" key="1">
    <citation type="submission" date="2017-03" db="EMBL/GenBank/DDBJ databases">
        <title>Genomes of endolithic fungi from Antarctica.</title>
        <authorList>
            <person name="Coleine C."/>
            <person name="Masonjones S."/>
            <person name="Stajich J.E."/>
        </authorList>
    </citation>
    <scope>NUCLEOTIDE SEQUENCE [LARGE SCALE GENOMIC DNA]</scope>
    <source>
        <strain evidence="14">CCFEE 5527</strain>
    </source>
</reference>
<dbReference type="Proteomes" id="UP000192596">
    <property type="component" value="Unassembled WGS sequence"/>
</dbReference>
<dbReference type="SUPFAM" id="SSF53474">
    <property type="entry name" value="alpha/beta-Hydrolases"/>
    <property type="match status" value="1"/>
</dbReference>
<dbReference type="GO" id="GO:0016192">
    <property type="term" value="P:vesicle-mediated transport"/>
    <property type="evidence" value="ECO:0007669"/>
    <property type="project" value="UniProtKB-KW"/>
</dbReference>
<evidence type="ECO:0000256" key="7">
    <source>
        <dbReference type="ARBA" id="ARBA00022927"/>
    </source>
</evidence>
<dbReference type="InterPro" id="IPR005645">
    <property type="entry name" value="FSH-like_dom"/>
</dbReference>
<dbReference type="InterPro" id="IPR029058">
    <property type="entry name" value="AB_hydrolase_fold"/>
</dbReference>
<feature type="transmembrane region" description="Helical" evidence="11">
    <location>
        <begin position="264"/>
        <end position="284"/>
    </location>
</feature>
<feature type="transmembrane region" description="Helical" evidence="11">
    <location>
        <begin position="358"/>
        <end position="376"/>
    </location>
</feature>
<dbReference type="Pfam" id="PF03959">
    <property type="entry name" value="FSH1"/>
    <property type="match status" value="1"/>
</dbReference>
<accession>A0A1V8SHZ4</accession>
<evidence type="ECO:0000256" key="1">
    <source>
        <dbReference type="ARBA" id="ARBA00004477"/>
    </source>
</evidence>
<dbReference type="InParanoid" id="A0A1V8SHZ4"/>
<dbReference type="PROSITE" id="PS00952">
    <property type="entry name" value="ER_LUMEN_RECEPTOR_2"/>
    <property type="match status" value="1"/>
</dbReference>
<evidence type="ECO:0000256" key="11">
    <source>
        <dbReference type="RuleBase" id="RU000634"/>
    </source>
</evidence>
<keyword evidence="3 11" id="KW-0813">Transport</keyword>
<dbReference type="PRINTS" id="PR00660">
    <property type="entry name" value="ERLUMENR"/>
</dbReference>
<keyword evidence="10 11" id="KW-0675">Receptor</keyword>
<evidence type="ECO:0000313" key="13">
    <source>
        <dbReference type="EMBL" id="OQN98774.1"/>
    </source>
</evidence>
<keyword evidence="14" id="KW-1185">Reference proteome</keyword>
<protein>
    <recommendedName>
        <fullName evidence="11">ER lumen protein-retaining receptor</fullName>
    </recommendedName>
</protein>
<keyword evidence="5 11" id="KW-0256">Endoplasmic reticulum</keyword>
<dbReference type="GO" id="GO:0015031">
    <property type="term" value="P:protein transport"/>
    <property type="evidence" value="ECO:0007669"/>
    <property type="project" value="UniProtKB-KW"/>
</dbReference>
<evidence type="ECO:0000256" key="10">
    <source>
        <dbReference type="ARBA" id="ARBA00023170"/>
    </source>
</evidence>
<dbReference type="Gene3D" id="3.40.50.1820">
    <property type="entry name" value="alpha/beta hydrolase"/>
    <property type="match status" value="1"/>
</dbReference>
<keyword evidence="8 11" id="KW-1133">Transmembrane helix</keyword>
<dbReference type="GO" id="GO:0046923">
    <property type="term" value="F:ER retention sequence binding"/>
    <property type="evidence" value="ECO:0007669"/>
    <property type="project" value="InterPro"/>
</dbReference>
<evidence type="ECO:0000259" key="12">
    <source>
        <dbReference type="Pfam" id="PF03959"/>
    </source>
</evidence>
<dbReference type="EMBL" id="NAJO01000044">
    <property type="protein sequence ID" value="OQN98774.1"/>
    <property type="molecule type" value="Genomic_DNA"/>
</dbReference>
<evidence type="ECO:0000256" key="2">
    <source>
        <dbReference type="ARBA" id="ARBA00010120"/>
    </source>
</evidence>
<organism evidence="13 14">
    <name type="scientific">Cryoendolithus antarcticus</name>
    <dbReference type="NCBI Taxonomy" id="1507870"/>
    <lineage>
        <taxon>Eukaryota</taxon>
        <taxon>Fungi</taxon>
        <taxon>Dikarya</taxon>
        <taxon>Ascomycota</taxon>
        <taxon>Pezizomycotina</taxon>
        <taxon>Dothideomycetes</taxon>
        <taxon>Dothideomycetidae</taxon>
        <taxon>Cladosporiales</taxon>
        <taxon>Cladosporiaceae</taxon>
        <taxon>Cryoendolithus</taxon>
    </lineage>
</organism>
<keyword evidence="6" id="KW-0931">ER-Golgi transport</keyword>
<evidence type="ECO:0000256" key="6">
    <source>
        <dbReference type="ARBA" id="ARBA00022892"/>
    </source>
</evidence>
<feature type="transmembrane region" description="Helical" evidence="11">
    <location>
        <begin position="305"/>
        <end position="321"/>
    </location>
</feature>
<comment type="similarity">
    <text evidence="2 11">Belongs to the ERD2 family.</text>
</comment>